<keyword evidence="1" id="KW-1133">Transmembrane helix</keyword>
<comment type="caution">
    <text evidence="2">The sequence shown here is derived from an EMBL/GenBank/DDBJ whole genome shotgun (WGS) entry which is preliminary data.</text>
</comment>
<feature type="transmembrane region" description="Helical" evidence="1">
    <location>
        <begin position="39"/>
        <end position="56"/>
    </location>
</feature>
<dbReference type="AlphaFoldDB" id="A0AAP4BCZ2"/>
<dbReference type="NCBIfam" id="TIGR04370">
    <property type="entry name" value="glyco_rpt_poly"/>
    <property type="match status" value="1"/>
</dbReference>
<feature type="transmembrane region" description="Helical" evidence="1">
    <location>
        <begin position="374"/>
        <end position="394"/>
    </location>
</feature>
<dbReference type="RefSeq" id="WP_283231352.1">
    <property type="nucleotide sequence ID" value="NZ_JASGBQ010000021.1"/>
</dbReference>
<dbReference type="PROSITE" id="PS51257">
    <property type="entry name" value="PROKAR_LIPOPROTEIN"/>
    <property type="match status" value="1"/>
</dbReference>
<feature type="transmembrane region" description="Helical" evidence="1">
    <location>
        <begin position="95"/>
        <end position="111"/>
    </location>
</feature>
<feature type="transmembrane region" description="Helical" evidence="1">
    <location>
        <begin position="148"/>
        <end position="170"/>
    </location>
</feature>
<dbReference type="Pfam" id="PF01901">
    <property type="entry name" value="O_anti_polymase"/>
    <property type="match status" value="1"/>
</dbReference>
<dbReference type="InterPro" id="IPR002760">
    <property type="entry name" value="O_anti_polymase"/>
</dbReference>
<feature type="transmembrane region" description="Helical" evidence="1">
    <location>
        <begin position="242"/>
        <end position="258"/>
    </location>
</feature>
<organism evidence="2 3">
    <name type="scientific">Fusibacillus kribbianus</name>
    <dbReference type="NCBI Taxonomy" id="3044208"/>
    <lineage>
        <taxon>Bacteria</taxon>
        <taxon>Bacillati</taxon>
        <taxon>Bacillota</taxon>
        <taxon>Clostridia</taxon>
        <taxon>Lachnospirales</taxon>
        <taxon>Lachnospiraceae</taxon>
        <taxon>Fusibacillus</taxon>
    </lineage>
</organism>
<dbReference type="EMBL" id="JASGBQ010000021">
    <property type="protein sequence ID" value="MDI9242918.1"/>
    <property type="molecule type" value="Genomic_DNA"/>
</dbReference>
<reference evidence="2 3" key="1">
    <citation type="submission" date="2023-05" db="EMBL/GenBank/DDBJ databases">
        <title>[ruminococcus] sp. nov., isolated from a pig farm feces dump.</title>
        <authorList>
            <person name="Chang Y.-H."/>
        </authorList>
    </citation>
    <scope>NUCLEOTIDE SEQUENCE [LARGE SCALE GENOMIC DNA]</scope>
    <source>
        <strain evidence="2 3">YH-rum2234</strain>
    </source>
</reference>
<evidence type="ECO:0000313" key="2">
    <source>
        <dbReference type="EMBL" id="MDI9242918.1"/>
    </source>
</evidence>
<accession>A0AAP4BCZ2</accession>
<feature type="transmembrane region" description="Helical" evidence="1">
    <location>
        <begin position="435"/>
        <end position="453"/>
    </location>
</feature>
<gene>
    <name evidence="2" type="ORF">QJ036_10620</name>
</gene>
<feature type="transmembrane region" description="Helical" evidence="1">
    <location>
        <begin position="220"/>
        <end position="236"/>
    </location>
</feature>
<sequence>MRRKENTAWWSFQAVAASLAVYMAGVVLACALAKTGEYLFSGFVLMVLAVGGYLFYYSREHDLLQMEAVFSLFWTGGTALSAMKLSRLAQDWENVTWICFALVYVAFILGYEGMKAWERRKSDAGNPVPEKGQKPTETAGGNRTARRLLCCIYAVLAVSAACFLLEAVVIKEIPLFSDKPHAYSYFHLSGVHYFTVSSIFVLPLSVLYKKVKGTLTGREWTVLCLCCGATLAIPILCVSRFQLLLAVLLSVCVAAAAWPEFKLRYVLLVIAALIPLYVGLTVARNHDVEYLNGIFEMKNAATPIFITQPYMYVANNYDNFNCLVRELPAHTLGLRQLFPVFALTGLKFLKPELVSFPIYITKTELTTVTLIYDAYYDFGVAGVVLFGLILGMACRKTASLKERRKNPIALLFYAQLAMYLVFSFFTTWFSNPTTWFWFVLTGVMYLYVGYDRGGKESRECRRRSIRGK</sequence>
<proteinExistence type="predicted"/>
<protein>
    <submittedName>
        <fullName evidence="2">O-antigen polymerase</fullName>
    </submittedName>
</protein>
<dbReference type="Proteomes" id="UP001300383">
    <property type="component" value="Unassembled WGS sequence"/>
</dbReference>
<name>A0AAP4BCZ2_9FIRM</name>
<keyword evidence="3" id="KW-1185">Reference proteome</keyword>
<evidence type="ECO:0000313" key="3">
    <source>
        <dbReference type="Proteomes" id="UP001300383"/>
    </source>
</evidence>
<keyword evidence="1" id="KW-0472">Membrane</keyword>
<evidence type="ECO:0000256" key="1">
    <source>
        <dbReference type="SAM" id="Phobius"/>
    </source>
</evidence>
<keyword evidence="1" id="KW-0812">Transmembrane</keyword>
<feature type="transmembrane region" description="Helical" evidence="1">
    <location>
        <begin position="190"/>
        <end position="208"/>
    </location>
</feature>
<feature type="transmembrane region" description="Helical" evidence="1">
    <location>
        <begin position="406"/>
        <end position="429"/>
    </location>
</feature>
<feature type="transmembrane region" description="Helical" evidence="1">
    <location>
        <begin position="265"/>
        <end position="283"/>
    </location>
</feature>